<dbReference type="PANTHER" id="PTHR46015:SF1">
    <property type="entry name" value="HOMOCYSTEINE S-METHYLTRANSFERASE-LIKE ISOFORM 1"/>
    <property type="match status" value="1"/>
</dbReference>
<accession>A0AAD9T3R7</accession>
<dbReference type="GO" id="GO:0032259">
    <property type="term" value="P:methylation"/>
    <property type="evidence" value="ECO:0007669"/>
    <property type="project" value="UniProtKB-KW"/>
</dbReference>
<dbReference type="InterPro" id="IPR036589">
    <property type="entry name" value="HCY_dom_sf"/>
</dbReference>
<keyword evidence="3 5" id="KW-0479">Metal-binding</keyword>
<dbReference type="PANTHER" id="PTHR46015">
    <property type="entry name" value="ZGC:172121"/>
    <property type="match status" value="1"/>
</dbReference>
<gene>
    <name evidence="7" type="ORF">QTJ16_002964</name>
</gene>
<dbReference type="InterPro" id="IPR003726">
    <property type="entry name" value="HCY_dom"/>
</dbReference>
<evidence type="ECO:0000259" key="6">
    <source>
        <dbReference type="PROSITE" id="PS50970"/>
    </source>
</evidence>
<evidence type="ECO:0000313" key="8">
    <source>
        <dbReference type="Proteomes" id="UP001285354"/>
    </source>
</evidence>
<keyword evidence="4 5" id="KW-0862">Zinc</keyword>
<dbReference type="GO" id="GO:0046872">
    <property type="term" value="F:metal ion binding"/>
    <property type="evidence" value="ECO:0007669"/>
    <property type="project" value="UniProtKB-KW"/>
</dbReference>
<name>A0AAD9T3R7_9HELO</name>
<evidence type="ECO:0000256" key="1">
    <source>
        <dbReference type="ARBA" id="ARBA00022603"/>
    </source>
</evidence>
<feature type="domain" description="Hcy-binding" evidence="6">
    <location>
        <begin position="1"/>
        <end position="348"/>
    </location>
</feature>
<dbReference type="GO" id="GO:0008898">
    <property type="term" value="F:S-adenosylmethionine-homocysteine S-methyltransferase activity"/>
    <property type="evidence" value="ECO:0007669"/>
    <property type="project" value="TreeGrafter"/>
</dbReference>
<evidence type="ECO:0000256" key="3">
    <source>
        <dbReference type="ARBA" id="ARBA00022723"/>
    </source>
</evidence>
<comment type="cofactor">
    <cofactor evidence="5">
        <name>Zn(2+)</name>
        <dbReference type="ChEBI" id="CHEBI:29105"/>
    </cofactor>
</comment>
<dbReference type="SUPFAM" id="SSF82282">
    <property type="entry name" value="Homocysteine S-methyltransferase"/>
    <property type="match status" value="1"/>
</dbReference>
<dbReference type="EMBL" id="JAUBYV010000003">
    <property type="protein sequence ID" value="KAK2628318.1"/>
    <property type="molecule type" value="Genomic_DNA"/>
</dbReference>
<feature type="binding site" evidence="5">
    <location>
        <position position="334"/>
    </location>
    <ligand>
        <name>Zn(2+)</name>
        <dbReference type="ChEBI" id="CHEBI:29105"/>
    </ligand>
</feature>
<evidence type="ECO:0000256" key="2">
    <source>
        <dbReference type="ARBA" id="ARBA00022679"/>
    </source>
</evidence>
<comment type="caution">
    <text evidence="7">The sequence shown here is derived from an EMBL/GenBank/DDBJ whole genome shotgun (WGS) entry which is preliminary data.</text>
</comment>
<sequence length="352" mass="38873">MPTPILLLDGGLGTTLAYQHGCIFSESTPLWSSHLLLSDPDSALLKTQTAFADAGADVILSATYQASYEGFARTGDGVGEREAGRLMRRSVKIARASFKQKESDKGTVALSLGAYGATMVPSQEYSGKYDESHMSVEALRAWHVKRLQAFVPVPAGRSDSLEEEEEKIRVWGDLGYVAFETVPLLQEIEAVRAAMTGMKRDFWVSCVFPGEENKLPDGSCIRDVVRAMLERQKGLAVPWGIGVNCTKVGKVEGLILEFEKEVQLLMGGREAEWPSLVIYPDGTDGEIYNTVTKEWVKGPAGRESETAWDETIFGIVERARERGRWRSILVGGCCKTTPKDIERLRRRIDGFS</sequence>
<keyword evidence="2 5" id="KW-0808">Transferase</keyword>
<feature type="binding site" evidence="5">
    <location>
        <position position="245"/>
    </location>
    <ligand>
        <name>Zn(2+)</name>
        <dbReference type="ChEBI" id="CHEBI:29105"/>
    </ligand>
</feature>
<proteinExistence type="predicted"/>
<dbReference type="InterPro" id="IPR051486">
    <property type="entry name" value="Hcy_S-methyltransferase"/>
</dbReference>
<dbReference type="Proteomes" id="UP001285354">
    <property type="component" value="Unassembled WGS sequence"/>
</dbReference>
<reference evidence="7" key="1">
    <citation type="submission" date="2023-06" db="EMBL/GenBank/DDBJ databases">
        <title>Draft genome of Marssonina rosae.</title>
        <authorList>
            <person name="Cheng Q."/>
        </authorList>
    </citation>
    <scope>NUCLEOTIDE SEQUENCE</scope>
    <source>
        <strain evidence="7">R4</strain>
    </source>
</reference>
<dbReference type="Gene3D" id="3.20.20.330">
    <property type="entry name" value="Homocysteine-binding-like domain"/>
    <property type="match status" value="1"/>
</dbReference>
<organism evidence="7 8">
    <name type="scientific">Diplocarpon rosae</name>
    <dbReference type="NCBI Taxonomy" id="946125"/>
    <lineage>
        <taxon>Eukaryota</taxon>
        <taxon>Fungi</taxon>
        <taxon>Dikarya</taxon>
        <taxon>Ascomycota</taxon>
        <taxon>Pezizomycotina</taxon>
        <taxon>Leotiomycetes</taxon>
        <taxon>Helotiales</taxon>
        <taxon>Drepanopezizaceae</taxon>
        <taxon>Diplocarpon</taxon>
    </lineage>
</organism>
<evidence type="ECO:0000256" key="4">
    <source>
        <dbReference type="ARBA" id="ARBA00022833"/>
    </source>
</evidence>
<evidence type="ECO:0000256" key="5">
    <source>
        <dbReference type="PROSITE-ProRule" id="PRU00333"/>
    </source>
</evidence>
<dbReference type="GO" id="GO:0033528">
    <property type="term" value="P:S-methylmethionine cycle"/>
    <property type="evidence" value="ECO:0007669"/>
    <property type="project" value="TreeGrafter"/>
</dbReference>
<dbReference type="Pfam" id="PF02574">
    <property type="entry name" value="S-methyl_trans"/>
    <property type="match status" value="1"/>
</dbReference>
<keyword evidence="1 5" id="KW-0489">Methyltransferase</keyword>
<dbReference type="AlphaFoldDB" id="A0AAD9T3R7"/>
<keyword evidence="8" id="KW-1185">Reference proteome</keyword>
<dbReference type="GO" id="GO:0009086">
    <property type="term" value="P:methionine biosynthetic process"/>
    <property type="evidence" value="ECO:0007669"/>
    <property type="project" value="TreeGrafter"/>
</dbReference>
<evidence type="ECO:0000313" key="7">
    <source>
        <dbReference type="EMBL" id="KAK2628318.1"/>
    </source>
</evidence>
<feature type="binding site" evidence="5">
    <location>
        <position position="333"/>
    </location>
    <ligand>
        <name>Zn(2+)</name>
        <dbReference type="ChEBI" id="CHEBI:29105"/>
    </ligand>
</feature>
<protein>
    <recommendedName>
        <fullName evidence="6">Hcy-binding domain-containing protein</fullName>
    </recommendedName>
</protein>
<dbReference type="PROSITE" id="PS50970">
    <property type="entry name" value="HCY"/>
    <property type="match status" value="1"/>
</dbReference>